<organism evidence="1 2">
    <name type="scientific">Bugula neritina</name>
    <name type="common">Brown bryozoan</name>
    <name type="synonym">Sertularia neritina</name>
    <dbReference type="NCBI Taxonomy" id="10212"/>
    <lineage>
        <taxon>Eukaryota</taxon>
        <taxon>Metazoa</taxon>
        <taxon>Spiralia</taxon>
        <taxon>Lophotrochozoa</taxon>
        <taxon>Bryozoa</taxon>
        <taxon>Gymnolaemata</taxon>
        <taxon>Cheilostomatida</taxon>
        <taxon>Flustrina</taxon>
        <taxon>Buguloidea</taxon>
        <taxon>Bugulidae</taxon>
        <taxon>Bugula</taxon>
    </lineage>
</organism>
<proteinExistence type="predicted"/>
<comment type="caution">
    <text evidence="1">The sequence shown here is derived from an EMBL/GenBank/DDBJ whole genome shotgun (WGS) entry which is preliminary data.</text>
</comment>
<sequence>MSDLFLKLMDNQNGRDPSKVNLTKKCKFHELAVAVVLELIANLSCSSLDSAMLAAISYDLQLLLLLMRSLESINGSFKKIAIIHKRQWKRFGFKFLNKFFKMPKKAEASELFFHHHVWDKSNVLLRHSKDFPLLLYDSNSIPASIHSCSSGPRKPEKNRKAKITEDNQVEPERMEPCFTSCGDFCSDELREALRPPPSVTQLYAGSRQEIYVYAVARYPENHNPLLPVSLQKNLDAMAPREFLTYVLKELTLEERESLMVDERQRRKSFLSTGLILDDFLV</sequence>
<name>A0A7J7KJE4_BUGNE</name>
<accession>A0A7J7KJE4</accession>
<gene>
    <name evidence="1" type="ORF">EB796_003330</name>
</gene>
<dbReference type="AlphaFoldDB" id="A0A7J7KJE4"/>
<dbReference type="EMBL" id="VXIV02000422">
    <property type="protein sequence ID" value="KAF6038363.1"/>
    <property type="molecule type" value="Genomic_DNA"/>
</dbReference>
<keyword evidence="2" id="KW-1185">Reference proteome</keyword>
<reference evidence="1" key="1">
    <citation type="submission" date="2020-06" db="EMBL/GenBank/DDBJ databases">
        <title>Draft genome of Bugula neritina, a colonial animal packing powerful symbionts and potential medicines.</title>
        <authorList>
            <person name="Rayko M."/>
        </authorList>
    </citation>
    <scope>NUCLEOTIDE SEQUENCE [LARGE SCALE GENOMIC DNA]</scope>
    <source>
        <strain evidence="1">Kwan_BN1</strain>
    </source>
</reference>
<dbReference type="Proteomes" id="UP000593567">
    <property type="component" value="Unassembled WGS sequence"/>
</dbReference>
<evidence type="ECO:0000313" key="2">
    <source>
        <dbReference type="Proteomes" id="UP000593567"/>
    </source>
</evidence>
<evidence type="ECO:0000313" key="1">
    <source>
        <dbReference type="EMBL" id="KAF6038363.1"/>
    </source>
</evidence>
<protein>
    <submittedName>
        <fullName evidence="1">Uncharacterized protein</fullName>
    </submittedName>
</protein>